<feature type="compositionally biased region" description="Polar residues" evidence="14">
    <location>
        <begin position="607"/>
        <end position="616"/>
    </location>
</feature>
<comment type="caution">
    <text evidence="18">The sequence shown here is derived from an EMBL/GenBank/DDBJ whole genome shotgun (WGS) entry which is preliminary data.</text>
</comment>
<feature type="compositionally biased region" description="Polar residues" evidence="14">
    <location>
        <begin position="831"/>
        <end position="840"/>
    </location>
</feature>
<dbReference type="PANTHER" id="PTHR15929:SF0">
    <property type="entry name" value="STORE-OPERATED CALCIUM ENTRY-ASSOCIATED REGULATORY FACTOR"/>
    <property type="match status" value="1"/>
</dbReference>
<feature type="signal peptide" evidence="16">
    <location>
        <begin position="1"/>
        <end position="23"/>
    </location>
</feature>
<protein>
    <recommendedName>
        <fullName evidence="3">Store-operated calcium entry-associated regulatory factor</fullName>
    </recommendedName>
    <alternativeName>
        <fullName evidence="13">Transmembrane protein 66</fullName>
    </alternativeName>
</protein>
<name>A0ABR0RHL0_9EURO</name>
<evidence type="ECO:0000259" key="17">
    <source>
        <dbReference type="SMART" id="SM01111"/>
    </source>
</evidence>
<evidence type="ECO:0000256" key="3">
    <source>
        <dbReference type="ARBA" id="ARBA00016584"/>
    </source>
</evidence>
<evidence type="ECO:0000313" key="18">
    <source>
        <dbReference type="EMBL" id="KAK5940120.1"/>
    </source>
</evidence>
<feature type="compositionally biased region" description="Polar residues" evidence="14">
    <location>
        <begin position="849"/>
        <end position="874"/>
    </location>
</feature>
<feature type="transmembrane region" description="Helical" evidence="15">
    <location>
        <begin position="173"/>
        <end position="191"/>
    </location>
</feature>
<gene>
    <name evidence="18" type="ORF">PMZ80_007538</name>
</gene>
<comment type="subcellular location">
    <subcellularLocation>
        <location evidence="1">Endoplasmic reticulum membrane</location>
        <topology evidence="1">Single-pass type I membrane protein</topology>
    </subcellularLocation>
</comment>
<feature type="region of interest" description="Disordered" evidence="14">
    <location>
        <begin position="721"/>
        <end position="874"/>
    </location>
</feature>
<feature type="domain" description="Cyanovirin-N" evidence="17">
    <location>
        <begin position="624"/>
        <end position="719"/>
    </location>
</feature>
<keyword evidence="12 15" id="KW-0472">Membrane</keyword>
<feature type="compositionally biased region" description="Polar residues" evidence="14">
    <location>
        <begin position="790"/>
        <end position="809"/>
    </location>
</feature>
<dbReference type="EMBL" id="JAVHJV010000009">
    <property type="protein sequence ID" value="KAK5940120.1"/>
    <property type="molecule type" value="Genomic_DNA"/>
</dbReference>
<comment type="similarity">
    <text evidence="2">Belongs to the SARAF family.</text>
</comment>
<evidence type="ECO:0000256" key="13">
    <source>
        <dbReference type="ARBA" id="ARBA00031116"/>
    </source>
</evidence>
<dbReference type="InterPro" id="IPR011058">
    <property type="entry name" value="Cyanovirin-N"/>
</dbReference>
<keyword evidence="5" id="KW-0109">Calcium transport</keyword>
<keyword evidence="19" id="KW-1185">Reference proteome</keyword>
<feature type="region of interest" description="Disordered" evidence="14">
    <location>
        <begin position="197"/>
        <end position="383"/>
    </location>
</feature>
<dbReference type="SMART" id="SM01111">
    <property type="entry name" value="CVNH"/>
    <property type="match status" value="1"/>
</dbReference>
<feature type="chain" id="PRO_5046616210" description="Store-operated calcium entry-associated regulatory factor" evidence="16">
    <location>
        <begin position="24"/>
        <end position="874"/>
    </location>
</feature>
<feature type="compositionally biased region" description="Gly residues" evidence="14">
    <location>
        <begin position="275"/>
        <end position="285"/>
    </location>
</feature>
<evidence type="ECO:0000313" key="19">
    <source>
        <dbReference type="Proteomes" id="UP001334248"/>
    </source>
</evidence>
<dbReference type="InterPro" id="IPR009567">
    <property type="entry name" value="SARAF"/>
</dbReference>
<keyword evidence="4" id="KW-0813">Transport</keyword>
<sequence length="874" mass="92358">MESSFFALIVALYFAIFAPIAAAGKVTSPNNVPKNAILLSKVESLTFRDGKMTTARRVSPVSQLNCVGPKNICKLYNVDVMRCTNEGADYDAENIQWACRADLPEEFKLGGTDVSCEGYASSDDPYVLKGSCGVDYRLLLTDKGEEKFGSGRRGSDPYADDSGEGGGSTVAKVIFFVIFGGVLLTIIFKMLEACGRNPPRLGGGDARPPWYGGGGAGDDDNDPPPPYDSHFNQSRKPKTYGTSSRTGTAGPSRTAGQQQNQGWRPGPWTAAAAGAGLGYAFGRGGNRTQTQPRDTMQRPGAGFFGGGGGGYGGGAGPSNSRSNSSSSFSSSRHESTGFGGTSRRSRVDADSNGRSTSSVTTGPDDDELQNGLNPESTWGGWRGIFSSPATSTSRWNTESVPATLGALVTRTFYVAYPVLVSAVFWIDALVSKCIHIVRVLVNLLWVTLQNLPELHISTNNMQATTASDTAPISGERSPSPPLTPTRYSPRPSPEPQPRPAQVQIPRAASQPAPQSESASSQQQHTRSPAEPPAESLAESSVESPAGPTAGSPSSQGPVRDRAAKSPNHHTPLTDPRAAEPPARKPTSNPIPNPATPLLESVPPQPPSQSTADQSNAIHPPTTPIFTLTPPSTLTLTATFPTPSTTSITTTIDLNSHLTNDHGTFRWKTDGNAFASARNVKLVDGGNVLEAELDNGCGYWRSSRIVLGERVRCVDGKLAVVDEEEEGHESERWDSGTDNSHRDGDSRSESVSPTPSEGTSGQPCGEVTKTRVGFGGTSSRQEDSGRGTKTGAESTTAAKNVSTGFGSTSRGLEDSEHGTNTEMRRSIILVKSVSTGFGSTTRRQEYDNHGLSQDVEQSSASVTKTSTGFGSTKRR</sequence>
<evidence type="ECO:0000256" key="1">
    <source>
        <dbReference type="ARBA" id="ARBA00004115"/>
    </source>
</evidence>
<evidence type="ECO:0000256" key="15">
    <source>
        <dbReference type="SAM" id="Phobius"/>
    </source>
</evidence>
<feature type="compositionally biased region" description="Polar residues" evidence="14">
    <location>
        <begin position="352"/>
        <end position="361"/>
    </location>
</feature>
<keyword evidence="11" id="KW-0406">Ion transport</keyword>
<evidence type="ECO:0000256" key="6">
    <source>
        <dbReference type="ARBA" id="ARBA00022692"/>
    </source>
</evidence>
<evidence type="ECO:0000256" key="7">
    <source>
        <dbReference type="ARBA" id="ARBA00022729"/>
    </source>
</evidence>
<dbReference type="SUPFAM" id="SSF51322">
    <property type="entry name" value="Cyanovirin-N"/>
    <property type="match status" value="1"/>
</dbReference>
<evidence type="ECO:0000256" key="9">
    <source>
        <dbReference type="ARBA" id="ARBA00022837"/>
    </source>
</evidence>
<evidence type="ECO:0000256" key="2">
    <source>
        <dbReference type="ARBA" id="ARBA00006833"/>
    </source>
</evidence>
<keyword evidence="7 16" id="KW-0732">Signal</keyword>
<evidence type="ECO:0000256" key="4">
    <source>
        <dbReference type="ARBA" id="ARBA00022448"/>
    </source>
</evidence>
<accession>A0ABR0RHL0</accession>
<reference evidence="18 19" key="1">
    <citation type="journal article" date="2023" name="Res Sq">
        <title>Genomic and morphological characterization of Knufia obscura isolated from the Mars 2020 spacecraft assembly facility.</title>
        <authorList>
            <person name="Chander A.M."/>
            <person name="Teixeira M.M."/>
            <person name="Singh N.K."/>
            <person name="Williams M.P."/>
            <person name="Parker C.W."/>
            <person name="Leo P."/>
            <person name="Stajich J.E."/>
            <person name="Torok T."/>
            <person name="Tighe S."/>
            <person name="Mason C.E."/>
            <person name="Venkateswaran K."/>
        </authorList>
    </citation>
    <scope>NUCLEOTIDE SEQUENCE [LARGE SCALE GENOMIC DNA]</scope>
    <source>
        <strain evidence="18 19">CCFEE 5817</strain>
    </source>
</reference>
<evidence type="ECO:0000256" key="16">
    <source>
        <dbReference type="SAM" id="SignalP"/>
    </source>
</evidence>
<feature type="compositionally biased region" description="Low complexity" evidence="14">
    <location>
        <begin position="318"/>
        <end position="330"/>
    </location>
</feature>
<feature type="compositionally biased region" description="Low complexity" evidence="14">
    <location>
        <begin position="543"/>
        <end position="557"/>
    </location>
</feature>
<dbReference type="Pfam" id="PF08881">
    <property type="entry name" value="CVNH"/>
    <property type="match status" value="1"/>
</dbReference>
<organism evidence="18 19">
    <name type="scientific">Knufia obscura</name>
    <dbReference type="NCBI Taxonomy" id="1635080"/>
    <lineage>
        <taxon>Eukaryota</taxon>
        <taxon>Fungi</taxon>
        <taxon>Dikarya</taxon>
        <taxon>Ascomycota</taxon>
        <taxon>Pezizomycotina</taxon>
        <taxon>Eurotiomycetes</taxon>
        <taxon>Chaetothyriomycetidae</taxon>
        <taxon>Chaetothyriales</taxon>
        <taxon>Trichomeriaceae</taxon>
        <taxon>Knufia</taxon>
    </lineage>
</organism>
<feature type="compositionally biased region" description="Basic and acidic residues" evidence="14">
    <location>
        <begin position="728"/>
        <end position="747"/>
    </location>
</feature>
<feature type="region of interest" description="Disordered" evidence="14">
    <location>
        <begin position="465"/>
        <end position="629"/>
    </location>
</feature>
<keyword evidence="10 15" id="KW-1133">Transmembrane helix</keyword>
<feature type="compositionally biased region" description="Polar residues" evidence="14">
    <location>
        <begin position="239"/>
        <end position="262"/>
    </location>
</feature>
<feature type="compositionally biased region" description="Low complexity" evidence="14">
    <location>
        <begin position="507"/>
        <end position="523"/>
    </location>
</feature>
<dbReference type="GeneID" id="90000987"/>
<keyword evidence="8" id="KW-0256">Endoplasmic reticulum</keyword>
<evidence type="ECO:0000256" key="8">
    <source>
        <dbReference type="ARBA" id="ARBA00022824"/>
    </source>
</evidence>
<feature type="compositionally biased region" description="Gly residues" evidence="14">
    <location>
        <begin position="302"/>
        <end position="316"/>
    </location>
</feature>
<dbReference type="Proteomes" id="UP001334248">
    <property type="component" value="Unassembled WGS sequence"/>
</dbReference>
<dbReference type="InterPro" id="IPR036673">
    <property type="entry name" value="Cyanovirin-N_sf"/>
</dbReference>
<evidence type="ECO:0000256" key="5">
    <source>
        <dbReference type="ARBA" id="ARBA00022568"/>
    </source>
</evidence>
<dbReference type="Pfam" id="PF06682">
    <property type="entry name" value="SARAF"/>
    <property type="match status" value="1"/>
</dbReference>
<evidence type="ECO:0000256" key="11">
    <source>
        <dbReference type="ARBA" id="ARBA00023065"/>
    </source>
</evidence>
<dbReference type="RefSeq" id="XP_064728210.1">
    <property type="nucleotide sequence ID" value="XM_064875946.1"/>
</dbReference>
<dbReference type="PANTHER" id="PTHR15929">
    <property type="entry name" value="STORE-OPERATED CALCIUM ENTRY-ASSOCIATED REGULATORY FACTOR"/>
    <property type="match status" value="1"/>
</dbReference>
<dbReference type="Gene3D" id="2.30.60.10">
    <property type="entry name" value="Cyanovirin-N"/>
    <property type="match status" value="1"/>
</dbReference>
<feature type="compositionally biased region" description="Polar residues" evidence="14">
    <location>
        <begin position="748"/>
        <end position="761"/>
    </location>
</feature>
<feature type="compositionally biased region" description="Basic and acidic residues" evidence="14">
    <location>
        <begin position="810"/>
        <end position="824"/>
    </location>
</feature>
<keyword evidence="9" id="KW-0106">Calcium</keyword>
<proteinExistence type="inferred from homology"/>
<keyword evidence="6 15" id="KW-0812">Transmembrane</keyword>
<feature type="compositionally biased region" description="Gly residues" evidence="14">
    <location>
        <begin position="201"/>
        <end position="216"/>
    </location>
</feature>
<evidence type="ECO:0000256" key="12">
    <source>
        <dbReference type="ARBA" id="ARBA00023136"/>
    </source>
</evidence>
<evidence type="ECO:0000256" key="14">
    <source>
        <dbReference type="SAM" id="MobiDB-lite"/>
    </source>
</evidence>
<evidence type="ECO:0000256" key="10">
    <source>
        <dbReference type="ARBA" id="ARBA00022989"/>
    </source>
</evidence>